<evidence type="ECO:0000259" key="8">
    <source>
        <dbReference type="Pfam" id="PF11794"/>
    </source>
</evidence>
<dbReference type="PIRSF" id="PIRSF500125">
    <property type="entry name" value="4_HPA_large"/>
    <property type="match status" value="1"/>
</dbReference>
<keyword evidence="10" id="KW-1185">Reference proteome</keyword>
<evidence type="ECO:0000313" key="9">
    <source>
        <dbReference type="EMBL" id="RHW26175.1"/>
    </source>
</evidence>
<feature type="binding site" evidence="5">
    <location>
        <begin position="177"/>
        <end position="179"/>
    </location>
    <ligand>
        <name>FAD</name>
        <dbReference type="ChEBI" id="CHEBI:57692"/>
    </ligand>
</feature>
<dbReference type="EMBL" id="QXGH01000019">
    <property type="protein sequence ID" value="RHW26175.1"/>
    <property type="molecule type" value="Genomic_DNA"/>
</dbReference>
<evidence type="ECO:0000313" key="10">
    <source>
        <dbReference type="Proteomes" id="UP000283644"/>
    </source>
</evidence>
<dbReference type="PANTHER" id="PTHR36117:SF3">
    <property type="entry name" value="4-HYDROXYPHENYLACETATE 3-MONOOXYGENASE-RELATED"/>
    <property type="match status" value="1"/>
</dbReference>
<dbReference type="Gene3D" id="1.20.140.10">
    <property type="entry name" value="Butyryl-CoA Dehydrogenase, subunit A, domain 3"/>
    <property type="match status" value="1"/>
</dbReference>
<dbReference type="InterPro" id="IPR024674">
    <property type="entry name" value="HpaB/PvcC/4-BUDH_N"/>
</dbReference>
<evidence type="ECO:0000256" key="4">
    <source>
        <dbReference type="ARBA" id="ARBA00061227"/>
    </source>
</evidence>
<evidence type="ECO:0000256" key="1">
    <source>
        <dbReference type="ARBA" id="ARBA00022630"/>
    </source>
</evidence>
<evidence type="ECO:0000256" key="6">
    <source>
        <dbReference type="SAM" id="MobiDB-lite"/>
    </source>
</evidence>
<keyword evidence="2 5" id="KW-0274">FAD</keyword>
<keyword evidence="1" id="KW-0285">Flavoprotein</keyword>
<feature type="region of interest" description="Disordered" evidence="6">
    <location>
        <begin position="1"/>
        <end position="35"/>
    </location>
</feature>
<gene>
    <name evidence="9" type="ORF">D0Z08_16190</name>
</gene>
<protein>
    <submittedName>
        <fullName evidence="9">Pyoverdin chromophore biosynthetic protein pvcC</fullName>
    </submittedName>
</protein>
<dbReference type="SUPFAM" id="SSF47203">
    <property type="entry name" value="Acyl-CoA dehydrogenase C-terminal domain-like"/>
    <property type="match status" value="1"/>
</dbReference>
<evidence type="ECO:0000259" key="7">
    <source>
        <dbReference type="Pfam" id="PF03241"/>
    </source>
</evidence>
<dbReference type="InterPro" id="IPR009100">
    <property type="entry name" value="AcylCoA_DH/oxidase_NM_dom_sf"/>
</dbReference>
<organism evidence="9 10">
    <name type="scientific">Nocardioides immobilis</name>
    <dbReference type="NCBI Taxonomy" id="2049295"/>
    <lineage>
        <taxon>Bacteria</taxon>
        <taxon>Bacillati</taxon>
        <taxon>Actinomycetota</taxon>
        <taxon>Actinomycetes</taxon>
        <taxon>Propionibacteriales</taxon>
        <taxon>Nocardioidaceae</taxon>
        <taxon>Nocardioides</taxon>
    </lineage>
</organism>
<dbReference type="SUPFAM" id="SSF56645">
    <property type="entry name" value="Acyl-CoA dehydrogenase NM domain-like"/>
    <property type="match status" value="1"/>
</dbReference>
<dbReference type="Gene3D" id="2.40.110.10">
    <property type="entry name" value="Butyryl-CoA Dehydrogenase, subunit A, domain 2"/>
    <property type="match status" value="1"/>
</dbReference>
<reference evidence="9 10" key="1">
    <citation type="submission" date="2018-09" db="EMBL/GenBank/DDBJ databases">
        <title>Genome sequencing of Nocardioides immobilis CCTCC AB 2017083 for comparison to Nocardioides silvaticus.</title>
        <authorList>
            <person name="Li C."/>
            <person name="Wang G."/>
        </authorList>
    </citation>
    <scope>NUCLEOTIDE SEQUENCE [LARGE SCALE GENOMIC DNA]</scope>
    <source>
        <strain evidence="9 10">CCTCC AB 2017083</strain>
    </source>
</reference>
<dbReference type="AlphaFoldDB" id="A0A417Y0N8"/>
<comment type="caution">
    <text evidence="9">The sequence shown here is derived from an EMBL/GenBank/DDBJ whole genome shotgun (WGS) entry which is preliminary data.</text>
</comment>
<dbReference type="GO" id="GO:0016627">
    <property type="term" value="F:oxidoreductase activity, acting on the CH-CH group of donors"/>
    <property type="evidence" value="ECO:0007669"/>
    <property type="project" value="InterPro"/>
</dbReference>
<dbReference type="RefSeq" id="WP_118926280.1">
    <property type="nucleotide sequence ID" value="NZ_QXGH01000019.1"/>
</dbReference>
<dbReference type="InterPro" id="IPR024719">
    <property type="entry name" value="HpaB/PvcC/4-BUDH_C"/>
</dbReference>
<dbReference type="FunFam" id="2.40.110.10:FF:000026">
    <property type="entry name" value="4-hydroxyphenylacetate 3-monooxygenase oxygenase component"/>
    <property type="match status" value="1"/>
</dbReference>
<dbReference type="InterPro" id="IPR004925">
    <property type="entry name" value="HpaB/PvcC/4-BUDH"/>
</dbReference>
<dbReference type="Pfam" id="PF11794">
    <property type="entry name" value="HpaB_N"/>
    <property type="match status" value="1"/>
</dbReference>
<dbReference type="InterPro" id="IPR024677">
    <property type="entry name" value="HpaB/PvcC"/>
</dbReference>
<keyword evidence="3" id="KW-0560">Oxidoreductase</keyword>
<dbReference type="InterPro" id="IPR046373">
    <property type="entry name" value="Acyl-CoA_Oxase/DH_mid-dom_sf"/>
</dbReference>
<dbReference type="OrthoDB" id="9785230at2"/>
<feature type="domain" description="HpaB/PvcC/4-BUDH N-terminal" evidence="8">
    <location>
        <begin position="37"/>
        <end position="301"/>
    </location>
</feature>
<dbReference type="InterPro" id="IPR036250">
    <property type="entry name" value="AcylCo_DH-like_C"/>
</dbReference>
<proteinExistence type="inferred from homology"/>
<dbReference type="PIRSF" id="PIRSF000331">
    <property type="entry name" value="HpaA_HpaB"/>
    <property type="match status" value="1"/>
</dbReference>
<feature type="binding site" evidence="5">
    <location>
        <position position="218"/>
    </location>
    <ligand>
        <name>FAD</name>
        <dbReference type="ChEBI" id="CHEBI:57692"/>
    </ligand>
</feature>
<dbReference type="PANTHER" id="PTHR36117">
    <property type="entry name" value="4-HYDROXYPHENYLACETATE 3-MONOOXYGENASE-RELATED"/>
    <property type="match status" value="1"/>
</dbReference>
<evidence type="ECO:0000256" key="3">
    <source>
        <dbReference type="ARBA" id="ARBA00023002"/>
    </source>
</evidence>
<dbReference type="Proteomes" id="UP000283644">
    <property type="component" value="Unassembled WGS sequence"/>
</dbReference>
<feature type="compositionally biased region" description="Polar residues" evidence="6">
    <location>
        <begin position="13"/>
        <end position="31"/>
    </location>
</feature>
<feature type="domain" description="HpaB/PvcC/4-BUDH C-terminal" evidence="7">
    <location>
        <begin position="309"/>
        <end position="509"/>
    </location>
</feature>
<accession>A0A417Y0N8</accession>
<dbReference type="Gene3D" id="1.10.3140.10">
    <property type="entry name" value="4-hydroxybutyryl-coa dehydratase, domain 1"/>
    <property type="match status" value="1"/>
</dbReference>
<evidence type="ECO:0000256" key="2">
    <source>
        <dbReference type="ARBA" id="ARBA00022827"/>
    </source>
</evidence>
<dbReference type="Pfam" id="PF03241">
    <property type="entry name" value="HpaB"/>
    <property type="match status" value="1"/>
</dbReference>
<name>A0A417Y0N8_9ACTN</name>
<comment type="similarity">
    <text evidence="4">Belongs to the FADH(2)-utilizing monooxygenase family.</text>
</comment>
<sequence>MTSTMDPPPETIIDTSTNPAADSPANQQKNFASAPMTGDEYIASLQDGREVYIHGERVEDVTTHAAFRNPIRMVARLYDSMHEGPQKDIVTVPTDTGSGGVTMPFFRTATSNEDMLKDRDAIAAWARMTYGWMGRSPDYKAALFGTLDANKELYSPFEANAERWYRESQEKVLYWNHAIINPPVDRQLPPDEVGDVFMKVEKETDAGLIVSGAKVVATGSAITNYNFIAHYGLPIKKREFALVCTVPMNQPGVKLISRASYAQNAAIVGTPFDYPLSSRMDENDAIFIFDKVLVPWENVFIYGEADRVNSFFPQSGFLPRALLQGCTRLAVKLDFIAGLLMKALDCTGAGDFRGVQTRVGEVIGWRNLFWSLSESMARNPEEWIGDAKLPKLEYGLTYRMFMMQGYPRIKEIIEQDVASGLIYLPSSAADFHSAEVRPYLDKYVRGSDGITAVDRVKVMKALWDAIGSEFGGRHELYERNYSGNHENVKAELLFGAKATGASDGMRMLADTFLGEYDLDGWTVPDLIGNDDVSYFTKR</sequence>
<feature type="compositionally biased region" description="Pro residues" evidence="6">
    <location>
        <begin position="1"/>
        <end position="10"/>
    </location>
</feature>
<evidence type="ECO:0000256" key="5">
    <source>
        <dbReference type="PIRSR" id="PIRSR000331-2"/>
    </source>
</evidence>